<sequence length="507" mass="57827">MSSSIDSLSIVRTAAIVGTMTLGLLSIKYHDRALFTEKREGIKFIPGSPIVGGLIEQLKNKDRLLDNILDIMQEHDAMTVYTTALGLLPSILTIDDRNVEHVLKTNFSNYVKGPQILTAMGDLFGHGIFVANGNQWKWQRKAASLIFNVVNFRDYFTEVDLMSNRIFDKKAESGKSVDFHDVIYKFTLDSFVLIGFGKQLNALLSKDKVPFAASFDTCQSNCFERFVDPFTNLRDMLRPILQPGTLRIKQHLQVIDDFAYTLIRERREQLKDGREFKDLLSRFMNAKNENNETLTDKELRDTVLNFIIAGRDTTAQALSWCFYSLMLHPRIETKLLNEIEQKIPNDISSMSAPDVYEVIKKMTYAHAVFYEILRLYPSVPSNVKVALEDDVLPDGSPVKKGDSISWSPYAMGRSEKLWGPDAKSFKPERWLQENGELKRESAGHWPAFHAGPRICLGQNLATLEALIAIIMLLKRYKFSLVPSQTITYDLSLTHPMKYGMEVFVERR</sequence>
<evidence type="ECO:0000256" key="5">
    <source>
        <dbReference type="PIRSR" id="PIRSR602401-1"/>
    </source>
</evidence>
<dbReference type="SUPFAM" id="SSF48264">
    <property type="entry name" value="Cytochrome P450"/>
    <property type="match status" value="1"/>
</dbReference>
<comment type="similarity">
    <text evidence="1 6">Belongs to the cytochrome P450 family.</text>
</comment>
<dbReference type="AlphaFoldDB" id="A0A8H7SFE3"/>
<keyword evidence="5 6" id="KW-0349">Heme</keyword>
<reference evidence="7 8" key="1">
    <citation type="submission" date="2020-12" db="EMBL/GenBank/DDBJ databases">
        <title>Metabolic potential, ecology and presence of endohyphal bacteria is reflected in genomic diversity of Mucoromycotina.</title>
        <authorList>
            <person name="Muszewska A."/>
            <person name="Okrasinska A."/>
            <person name="Steczkiewicz K."/>
            <person name="Drgas O."/>
            <person name="Orlowska M."/>
            <person name="Perlinska-Lenart U."/>
            <person name="Aleksandrzak-Piekarczyk T."/>
            <person name="Szatraj K."/>
            <person name="Zielenkiewicz U."/>
            <person name="Pilsyk S."/>
            <person name="Malc E."/>
            <person name="Mieczkowski P."/>
            <person name="Kruszewska J.S."/>
            <person name="Biernat P."/>
            <person name="Pawlowska J."/>
        </authorList>
    </citation>
    <scope>NUCLEOTIDE SEQUENCE [LARGE SCALE GENOMIC DNA]</scope>
    <source>
        <strain evidence="7 8">CBS 142.35</strain>
    </source>
</reference>
<dbReference type="GO" id="GO:0020037">
    <property type="term" value="F:heme binding"/>
    <property type="evidence" value="ECO:0007669"/>
    <property type="project" value="InterPro"/>
</dbReference>
<evidence type="ECO:0000256" key="6">
    <source>
        <dbReference type="RuleBase" id="RU000461"/>
    </source>
</evidence>
<dbReference type="CDD" id="cd11064">
    <property type="entry name" value="CYP86A"/>
    <property type="match status" value="1"/>
</dbReference>
<dbReference type="OrthoDB" id="1470350at2759"/>
<dbReference type="GO" id="GO:0005506">
    <property type="term" value="F:iron ion binding"/>
    <property type="evidence" value="ECO:0007669"/>
    <property type="project" value="InterPro"/>
</dbReference>
<dbReference type="PANTHER" id="PTHR24296">
    <property type="entry name" value="CYTOCHROME P450"/>
    <property type="match status" value="1"/>
</dbReference>
<organism evidence="7 8">
    <name type="scientific">Circinella minor</name>
    <dbReference type="NCBI Taxonomy" id="1195481"/>
    <lineage>
        <taxon>Eukaryota</taxon>
        <taxon>Fungi</taxon>
        <taxon>Fungi incertae sedis</taxon>
        <taxon>Mucoromycota</taxon>
        <taxon>Mucoromycotina</taxon>
        <taxon>Mucoromycetes</taxon>
        <taxon>Mucorales</taxon>
        <taxon>Lichtheimiaceae</taxon>
        <taxon>Circinella</taxon>
    </lineage>
</organism>
<dbReference type="GO" id="GO:0006629">
    <property type="term" value="P:lipid metabolic process"/>
    <property type="evidence" value="ECO:0007669"/>
    <property type="project" value="UniProtKB-ARBA"/>
</dbReference>
<gene>
    <name evidence="7" type="ORF">INT45_007458</name>
</gene>
<comment type="cofactor">
    <cofactor evidence="5">
        <name>heme</name>
        <dbReference type="ChEBI" id="CHEBI:30413"/>
    </cofactor>
</comment>
<comment type="caution">
    <text evidence="7">The sequence shown here is derived from an EMBL/GenBank/DDBJ whole genome shotgun (WGS) entry which is preliminary data.</text>
</comment>
<evidence type="ECO:0000313" key="7">
    <source>
        <dbReference type="EMBL" id="KAG2227433.1"/>
    </source>
</evidence>
<dbReference type="PRINTS" id="PR00385">
    <property type="entry name" value="P450"/>
</dbReference>
<dbReference type="GO" id="GO:0016705">
    <property type="term" value="F:oxidoreductase activity, acting on paired donors, with incorporation or reduction of molecular oxygen"/>
    <property type="evidence" value="ECO:0007669"/>
    <property type="project" value="InterPro"/>
</dbReference>
<evidence type="ECO:0000256" key="2">
    <source>
        <dbReference type="ARBA" id="ARBA00022723"/>
    </source>
</evidence>
<accession>A0A8H7SFE3</accession>
<dbReference type="Proteomes" id="UP000646827">
    <property type="component" value="Unassembled WGS sequence"/>
</dbReference>
<keyword evidence="3 6" id="KW-0560">Oxidoreductase</keyword>
<evidence type="ECO:0000256" key="1">
    <source>
        <dbReference type="ARBA" id="ARBA00010617"/>
    </source>
</evidence>
<dbReference type="PRINTS" id="PR00463">
    <property type="entry name" value="EP450I"/>
</dbReference>
<feature type="binding site" description="axial binding residue" evidence="5">
    <location>
        <position position="455"/>
    </location>
    <ligand>
        <name>heme</name>
        <dbReference type="ChEBI" id="CHEBI:30413"/>
    </ligand>
    <ligandPart>
        <name>Fe</name>
        <dbReference type="ChEBI" id="CHEBI:18248"/>
    </ligandPart>
</feature>
<keyword evidence="6" id="KW-0503">Monooxygenase</keyword>
<keyword evidence="2 5" id="KW-0479">Metal-binding</keyword>
<dbReference type="PROSITE" id="PS00086">
    <property type="entry name" value="CYTOCHROME_P450"/>
    <property type="match status" value="1"/>
</dbReference>
<dbReference type="GO" id="GO:0004497">
    <property type="term" value="F:monooxygenase activity"/>
    <property type="evidence" value="ECO:0007669"/>
    <property type="project" value="UniProtKB-KW"/>
</dbReference>
<dbReference type="Gene3D" id="1.10.630.10">
    <property type="entry name" value="Cytochrome P450"/>
    <property type="match status" value="1"/>
</dbReference>
<proteinExistence type="inferred from homology"/>
<dbReference type="InterPro" id="IPR002401">
    <property type="entry name" value="Cyt_P450_E_grp-I"/>
</dbReference>
<dbReference type="EMBL" id="JAEPRB010000007">
    <property type="protein sequence ID" value="KAG2227433.1"/>
    <property type="molecule type" value="Genomic_DNA"/>
</dbReference>
<evidence type="ECO:0000256" key="3">
    <source>
        <dbReference type="ARBA" id="ARBA00023002"/>
    </source>
</evidence>
<evidence type="ECO:0000313" key="8">
    <source>
        <dbReference type="Proteomes" id="UP000646827"/>
    </source>
</evidence>
<name>A0A8H7SFE3_9FUNG</name>
<keyword evidence="8" id="KW-1185">Reference proteome</keyword>
<keyword evidence="4 5" id="KW-0408">Iron</keyword>
<evidence type="ECO:0008006" key="9">
    <source>
        <dbReference type="Google" id="ProtNLM"/>
    </source>
</evidence>
<dbReference type="InterPro" id="IPR001128">
    <property type="entry name" value="Cyt_P450"/>
</dbReference>
<dbReference type="Pfam" id="PF00067">
    <property type="entry name" value="p450"/>
    <property type="match status" value="1"/>
</dbReference>
<dbReference type="InterPro" id="IPR017972">
    <property type="entry name" value="Cyt_P450_CS"/>
</dbReference>
<evidence type="ECO:0000256" key="4">
    <source>
        <dbReference type="ARBA" id="ARBA00023004"/>
    </source>
</evidence>
<protein>
    <recommendedName>
        <fullName evidence="9">Cytochrome P450</fullName>
    </recommendedName>
</protein>
<dbReference type="InterPro" id="IPR036396">
    <property type="entry name" value="Cyt_P450_sf"/>
</dbReference>